<dbReference type="Proteomes" id="UP001225356">
    <property type="component" value="Unassembled WGS sequence"/>
</dbReference>
<keyword evidence="3" id="KW-1185">Reference proteome</keyword>
<evidence type="ECO:0000313" key="2">
    <source>
        <dbReference type="EMBL" id="MDP9841419.1"/>
    </source>
</evidence>
<comment type="similarity">
    <text evidence="1">Belongs to the phD/YefM antitoxin family.</text>
</comment>
<name>A0ABT9Q646_9ACTN</name>
<proteinExistence type="inferred from homology"/>
<organism evidence="2 3">
    <name type="scientific">Streptosporangium lutulentum</name>
    <dbReference type="NCBI Taxonomy" id="1461250"/>
    <lineage>
        <taxon>Bacteria</taxon>
        <taxon>Bacillati</taxon>
        <taxon>Actinomycetota</taxon>
        <taxon>Actinomycetes</taxon>
        <taxon>Streptosporangiales</taxon>
        <taxon>Streptosporangiaceae</taxon>
        <taxon>Streptosporangium</taxon>
    </lineage>
</organism>
<dbReference type="SUPFAM" id="SSF143120">
    <property type="entry name" value="YefM-like"/>
    <property type="match status" value="1"/>
</dbReference>
<dbReference type="RefSeq" id="WP_307554736.1">
    <property type="nucleotide sequence ID" value="NZ_JAUSQU010000001.1"/>
</dbReference>
<dbReference type="InterPro" id="IPR036165">
    <property type="entry name" value="YefM-like_sf"/>
</dbReference>
<protein>
    <submittedName>
        <fullName evidence="2">Antitoxin (DNA-binding transcriptional repressor) of toxin-antitoxin stability system</fullName>
    </submittedName>
</protein>
<sequence>MIERMSVRELRDHLGRRIDAAHHNGEHTIVEKYGETHAVLVPYTWWEQQQHSEGQGTLAP</sequence>
<gene>
    <name evidence="2" type="ORF">J2853_000630</name>
</gene>
<evidence type="ECO:0000313" key="3">
    <source>
        <dbReference type="Proteomes" id="UP001225356"/>
    </source>
</evidence>
<dbReference type="Gene3D" id="3.40.1620.10">
    <property type="entry name" value="YefM-like domain"/>
    <property type="match status" value="1"/>
</dbReference>
<evidence type="ECO:0000256" key="1">
    <source>
        <dbReference type="ARBA" id="ARBA00009981"/>
    </source>
</evidence>
<reference evidence="2 3" key="1">
    <citation type="submission" date="2023-07" db="EMBL/GenBank/DDBJ databases">
        <title>Sequencing the genomes of 1000 actinobacteria strains.</title>
        <authorList>
            <person name="Klenk H.-P."/>
        </authorList>
    </citation>
    <scope>NUCLEOTIDE SEQUENCE [LARGE SCALE GENOMIC DNA]</scope>
    <source>
        <strain evidence="2 3">DSM 46740</strain>
    </source>
</reference>
<accession>A0ABT9Q646</accession>
<dbReference type="EMBL" id="JAUSQU010000001">
    <property type="protein sequence ID" value="MDP9841419.1"/>
    <property type="molecule type" value="Genomic_DNA"/>
</dbReference>
<comment type="caution">
    <text evidence="2">The sequence shown here is derived from an EMBL/GenBank/DDBJ whole genome shotgun (WGS) entry which is preliminary data.</text>
</comment>